<protein>
    <submittedName>
        <fullName evidence="2">Uncharacterized protein</fullName>
    </submittedName>
</protein>
<keyword evidence="3" id="KW-1185">Reference proteome</keyword>
<evidence type="ECO:0000313" key="3">
    <source>
        <dbReference type="Proteomes" id="UP001165160"/>
    </source>
</evidence>
<feature type="region of interest" description="Disordered" evidence="1">
    <location>
        <begin position="1"/>
        <end position="66"/>
    </location>
</feature>
<feature type="compositionally biased region" description="Low complexity" evidence="1">
    <location>
        <begin position="1"/>
        <end position="20"/>
    </location>
</feature>
<reference evidence="3" key="1">
    <citation type="journal article" date="2023" name="Commun. Biol.">
        <title>Genome analysis of Parmales, the sister group of diatoms, reveals the evolutionary specialization of diatoms from phago-mixotrophs to photoautotrophs.</title>
        <authorList>
            <person name="Ban H."/>
            <person name="Sato S."/>
            <person name="Yoshikawa S."/>
            <person name="Yamada K."/>
            <person name="Nakamura Y."/>
            <person name="Ichinomiya M."/>
            <person name="Sato N."/>
            <person name="Blanc-Mathieu R."/>
            <person name="Endo H."/>
            <person name="Kuwata A."/>
            <person name="Ogata H."/>
        </authorList>
    </citation>
    <scope>NUCLEOTIDE SEQUENCE [LARGE SCALE GENOMIC DNA]</scope>
    <source>
        <strain evidence="3">NIES 3699</strain>
    </source>
</reference>
<evidence type="ECO:0000313" key="2">
    <source>
        <dbReference type="EMBL" id="GMH84882.1"/>
    </source>
</evidence>
<sequence>MFSFGKKSSSLKVVKPKLPSTPLSEGVDSGMKNANGVFSDNASPGSWKFDEQAGETKVNLRDEPAA</sequence>
<organism evidence="2 3">
    <name type="scientific">Triparma verrucosa</name>
    <dbReference type="NCBI Taxonomy" id="1606542"/>
    <lineage>
        <taxon>Eukaryota</taxon>
        <taxon>Sar</taxon>
        <taxon>Stramenopiles</taxon>
        <taxon>Ochrophyta</taxon>
        <taxon>Bolidophyceae</taxon>
        <taxon>Parmales</taxon>
        <taxon>Triparmaceae</taxon>
        <taxon>Triparma</taxon>
    </lineage>
</organism>
<dbReference type="EMBL" id="BRXX01000043">
    <property type="protein sequence ID" value="GMH84882.1"/>
    <property type="molecule type" value="Genomic_DNA"/>
</dbReference>
<gene>
    <name evidence="2" type="ORF">TrVE_jg10178</name>
</gene>
<comment type="caution">
    <text evidence="2">The sequence shown here is derived from an EMBL/GenBank/DDBJ whole genome shotgun (WGS) entry which is preliminary data.</text>
</comment>
<dbReference type="Proteomes" id="UP001165160">
    <property type="component" value="Unassembled WGS sequence"/>
</dbReference>
<evidence type="ECO:0000256" key="1">
    <source>
        <dbReference type="SAM" id="MobiDB-lite"/>
    </source>
</evidence>
<proteinExistence type="predicted"/>
<dbReference type="AlphaFoldDB" id="A0A9W7B6S1"/>
<name>A0A9W7B6S1_9STRA</name>
<accession>A0A9W7B6S1</accession>